<comment type="caution">
    <text evidence="1">The sequence shown here is derived from an EMBL/GenBank/DDBJ whole genome shotgun (WGS) entry which is preliminary data.</text>
</comment>
<sequence length="299" mass="31880">MRTRRTDFSLPEDRSDAESVSYFVPIQSPSSNAAPGFRGFSDERIGEPVNNLALHRDVVGDLMAPPNVTAMANMRTARATGEMLPDDAANAAVAGDRGPVGGVNATDGEATSSDNAEFINAASRSAEIVAAGVDDAASRDATTGNAIDDAAIGCAASRAAASYDAALGNASLGGVALHQDTSIGAANDVVLGLGVCSVSRGIRHVDAEPVHDLEVQHLADELRHCSRDLIAERQDCEERHRIWAEDRRLLQDQVQHYKQLSQLSIANIPQNTTNAPSHYTINRGYYVLLIIHDQDEIIE</sequence>
<dbReference type="Proteomes" id="UP001239111">
    <property type="component" value="Chromosome 1"/>
</dbReference>
<protein>
    <submittedName>
        <fullName evidence="1">Uncharacterized protein</fullName>
    </submittedName>
</protein>
<organism evidence="1 2">
    <name type="scientific">Eretmocerus hayati</name>
    <dbReference type="NCBI Taxonomy" id="131215"/>
    <lineage>
        <taxon>Eukaryota</taxon>
        <taxon>Metazoa</taxon>
        <taxon>Ecdysozoa</taxon>
        <taxon>Arthropoda</taxon>
        <taxon>Hexapoda</taxon>
        <taxon>Insecta</taxon>
        <taxon>Pterygota</taxon>
        <taxon>Neoptera</taxon>
        <taxon>Endopterygota</taxon>
        <taxon>Hymenoptera</taxon>
        <taxon>Apocrita</taxon>
        <taxon>Proctotrupomorpha</taxon>
        <taxon>Chalcidoidea</taxon>
        <taxon>Aphelinidae</taxon>
        <taxon>Aphelininae</taxon>
        <taxon>Eretmocerus</taxon>
    </lineage>
</organism>
<accession>A0ACC2PPD6</accession>
<gene>
    <name evidence="1" type="ORF">QAD02_019999</name>
</gene>
<evidence type="ECO:0000313" key="2">
    <source>
        <dbReference type="Proteomes" id="UP001239111"/>
    </source>
</evidence>
<name>A0ACC2PPD6_9HYME</name>
<keyword evidence="2" id="KW-1185">Reference proteome</keyword>
<dbReference type="EMBL" id="CM056741">
    <property type="protein sequence ID" value="KAJ8684207.1"/>
    <property type="molecule type" value="Genomic_DNA"/>
</dbReference>
<evidence type="ECO:0000313" key="1">
    <source>
        <dbReference type="EMBL" id="KAJ8684207.1"/>
    </source>
</evidence>
<proteinExistence type="predicted"/>
<reference evidence="1" key="1">
    <citation type="submission" date="2023-04" db="EMBL/GenBank/DDBJ databases">
        <title>A chromosome-level genome assembly of the parasitoid wasp Eretmocerus hayati.</title>
        <authorList>
            <person name="Zhong Y."/>
            <person name="Liu S."/>
            <person name="Liu Y."/>
        </authorList>
    </citation>
    <scope>NUCLEOTIDE SEQUENCE</scope>
    <source>
        <strain evidence="1">ZJU_SS_LIU_2023</strain>
    </source>
</reference>